<gene>
    <name evidence="9" type="ORF">HIM_05171</name>
</gene>
<evidence type="ECO:0000256" key="4">
    <source>
        <dbReference type="ARBA" id="ARBA00016009"/>
    </source>
</evidence>
<dbReference type="Proteomes" id="UP000054481">
    <property type="component" value="Unassembled WGS sequence"/>
</dbReference>
<evidence type="ECO:0000256" key="7">
    <source>
        <dbReference type="ARBA" id="ARBA00025043"/>
    </source>
</evidence>
<proteinExistence type="inferred from homology"/>
<evidence type="ECO:0000313" key="9">
    <source>
        <dbReference type="EMBL" id="KJZ75475.1"/>
    </source>
</evidence>
<evidence type="ECO:0000256" key="5">
    <source>
        <dbReference type="ARBA" id="ARBA00022694"/>
    </source>
</evidence>
<dbReference type="PANTHER" id="PTHR15840:SF10">
    <property type="entry name" value="EKC_KEOPS COMPLEX SUBUNIT TPRKB"/>
    <property type="match status" value="1"/>
</dbReference>
<comment type="subcellular location">
    <subcellularLocation>
        <location evidence="1">Nucleus</location>
    </subcellularLocation>
</comment>
<dbReference type="InterPro" id="IPR036504">
    <property type="entry name" value="CGI121/TPRKB_sf"/>
</dbReference>
<evidence type="ECO:0000256" key="3">
    <source>
        <dbReference type="ARBA" id="ARBA00015316"/>
    </source>
</evidence>
<dbReference type="OrthoDB" id="329139at2759"/>
<dbReference type="InterPro" id="IPR013926">
    <property type="entry name" value="CGI121/TPRKB"/>
</dbReference>
<evidence type="ECO:0000256" key="6">
    <source>
        <dbReference type="ARBA" id="ARBA00023242"/>
    </source>
</evidence>
<dbReference type="PANTHER" id="PTHR15840">
    <property type="entry name" value="CGI-121 FAMILY MEMBER"/>
    <property type="match status" value="1"/>
</dbReference>
<accession>A0A0F7ZPG8</accession>
<sequence length="197" mass="21742">MSLETVSLEHLPSSHTVHLALFRRVRNAAFLHRQLLDRNADFEYAFVDASVIVSRRQLLSAVFKATLAAASGSLKTPNVHSETVALLSASNNIADAYRRFGISPATTDLLVVKVLSPPSAGSQHHTPDTIWQHLTANVEGDAVAVTDQEIAAVTDLTKVRKYYKLNGIPWLDAIKDEQERRFESERLILTGMALRGL</sequence>
<protein>
    <recommendedName>
        <fullName evidence="4">EKC/KEOPS complex subunit CGI121</fullName>
    </recommendedName>
    <alternativeName>
        <fullName evidence="3">EKC/KEOPS complex subunit cgi121</fullName>
    </alternativeName>
</protein>
<dbReference type="EMBL" id="KQ030517">
    <property type="protein sequence ID" value="KJZ75475.1"/>
    <property type="molecule type" value="Genomic_DNA"/>
</dbReference>
<dbReference type="GO" id="GO:0005829">
    <property type="term" value="C:cytosol"/>
    <property type="evidence" value="ECO:0007669"/>
    <property type="project" value="TreeGrafter"/>
</dbReference>
<keyword evidence="10" id="KW-1185">Reference proteome</keyword>
<dbReference type="GO" id="GO:0000408">
    <property type="term" value="C:EKC/KEOPS complex"/>
    <property type="evidence" value="ECO:0007669"/>
    <property type="project" value="TreeGrafter"/>
</dbReference>
<dbReference type="Gene3D" id="3.30.2380.10">
    <property type="entry name" value="CGI121/TPRKB"/>
    <property type="match status" value="1"/>
</dbReference>
<dbReference type="SUPFAM" id="SSF143870">
    <property type="entry name" value="PF0523-like"/>
    <property type="match status" value="1"/>
</dbReference>
<dbReference type="GO" id="GO:0002949">
    <property type="term" value="P:tRNA threonylcarbamoyladenosine modification"/>
    <property type="evidence" value="ECO:0007669"/>
    <property type="project" value="TreeGrafter"/>
</dbReference>
<reference evidence="9 10" key="1">
    <citation type="journal article" date="2014" name="Genome Biol. Evol.">
        <title>Comparative genomics and transcriptomics analyses reveal divergent lifestyle features of nematode endoparasitic fungus Hirsutella minnesotensis.</title>
        <authorList>
            <person name="Lai Y."/>
            <person name="Liu K."/>
            <person name="Zhang X."/>
            <person name="Zhang X."/>
            <person name="Li K."/>
            <person name="Wang N."/>
            <person name="Shu C."/>
            <person name="Wu Y."/>
            <person name="Wang C."/>
            <person name="Bushley K.E."/>
            <person name="Xiang M."/>
            <person name="Liu X."/>
        </authorList>
    </citation>
    <scope>NUCLEOTIDE SEQUENCE [LARGE SCALE GENOMIC DNA]</scope>
    <source>
        <strain evidence="9 10">3608</strain>
    </source>
</reference>
<keyword evidence="6 8" id="KW-0539">Nucleus</keyword>
<organism evidence="9 10">
    <name type="scientific">Hirsutella minnesotensis 3608</name>
    <dbReference type="NCBI Taxonomy" id="1043627"/>
    <lineage>
        <taxon>Eukaryota</taxon>
        <taxon>Fungi</taxon>
        <taxon>Dikarya</taxon>
        <taxon>Ascomycota</taxon>
        <taxon>Pezizomycotina</taxon>
        <taxon>Sordariomycetes</taxon>
        <taxon>Hypocreomycetidae</taxon>
        <taxon>Hypocreales</taxon>
        <taxon>Ophiocordycipitaceae</taxon>
        <taxon>Hirsutella</taxon>
    </lineage>
</organism>
<evidence type="ECO:0000256" key="8">
    <source>
        <dbReference type="RuleBase" id="RU004398"/>
    </source>
</evidence>
<dbReference type="GO" id="GO:0005634">
    <property type="term" value="C:nucleus"/>
    <property type="evidence" value="ECO:0007669"/>
    <property type="project" value="UniProtKB-SubCell"/>
</dbReference>
<evidence type="ECO:0000313" key="10">
    <source>
        <dbReference type="Proteomes" id="UP000054481"/>
    </source>
</evidence>
<name>A0A0F7ZPG8_9HYPO</name>
<dbReference type="AlphaFoldDB" id="A0A0F7ZPG8"/>
<evidence type="ECO:0000256" key="2">
    <source>
        <dbReference type="ARBA" id="ARBA00005546"/>
    </source>
</evidence>
<evidence type="ECO:0000256" key="1">
    <source>
        <dbReference type="ARBA" id="ARBA00004123"/>
    </source>
</evidence>
<comment type="similarity">
    <text evidence="2 8">Belongs to the CGI121/TPRKB family.</text>
</comment>
<comment type="function">
    <text evidence="7">Component of the EKC/KEOPS complex that is required for the formation of a threonylcarbamoyl group on adenosine at position 37 (t(6)A37) in tRNAs that read codons beginning with adenine. The complex is probably involved in the transfer of the threonylcarbamoyl moiety of threonylcarbamoyl-AMP (TC-AMP) to the N6 group of A37. CGI121 acts as an allosteric effector that regulates the t(6)A activity of the complex. The EKC/KEOPS complex also promotes both telomere uncapping and telomere elongation. The complex is required for efficient recruitment of transcriptional coactivators. CGI121 is not required for tRNA modification.</text>
</comment>
<keyword evidence="5" id="KW-0819">tRNA processing</keyword>
<dbReference type="Pfam" id="PF08617">
    <property type="entry name" value="CGI-121"/>
    <property type="match status" value="1"/>
</dbReference>